<evidence type="ECO:0000313" key="2">
    <source>
        <dbReference type="Proteomes" id="UP000185746"/>
    </source>
</evidence>
<keyword evidence="2" id="KW-1185">Reference proteome</keyword>
<organism evidence="1 2">
    <name type="scientific">Sporosarcina ureilytica</name>
    <dbReference type="NCBI Taxonomy" id="298596"/>
    <lineage>
        <taxon>Bacteria</taxon>
        <taxon>Bacillati</taxon>
        <taxon>Bacillota</taxon>
        <taxon>Bacilli</taxon>
        <taxon>Bacillales</taxon>
        <taxon>Caryophanaceae</taxon>
        <taxon>Sporosarcina</taxon>
    </lineage>
</organism>
<reference evidence="1 2" key="1">
    <citation type="submission" date="2016-09" db="EMBL/GenBank/DDBJ databases">
        <title>Complete genome sequence of the Lysinibacillus sphaericus LMG 22257, a specie of Bacillus with ureolytic activity that can effectively biodeposit calcium carbonate.</title>
        <authorList>
            <person name="Yan W."/>
        </authorList>
    </citation>
    <scope>NUCLEOTIDE SEQUENCE [LARGE SCALE GENOMIC DNA]</scope>
    <source>
        <strain evidence="1 2">LMG 22257</strain>
    </source>
</reference>
<proteinExistence type="predicted"/>
<sequence>MSNGQLQTLLTPTPEEGFKLAVKLAQKGVEVTQPSEEIRGMLRPVYSTDADSLISVSQVIAIYFQTVAFANNYWIL</sequence>
<accession>A0A1D8JDD6</accession>
<name>A0A1D8JDD6_9BACL</name>
<keyword evidence="1" id="KW-0560">Oxidoreductase</keyword>
<dbReference type="InterPro" id="IPR038125">
    <property type="entry name" value="HTHP_sf"/>
</dbReference>
<dbReference type="InterPro" id="IPR021111">
    <property type="entry name" value="Hexamer_Tyr-coord_heme_pr_HTHP"/>
</dbReference>
<dbReference type="RefSeq" id="WP_075526834.1">
    <property type="nucleotide sequence ID" value="NZ_CP017560.1"/>
</dbReference>
<dbReference type="GO" id="GO:0004601">
    <property type="term" value="F:peroxidase activity"/>
    <property type="evidence" value="ECO:0007669"/>
    <property type="project" value="UniProtKB-KW"/>
</dbReference>
<protein>
    <submittedName>
        <fullName evidence="1">Peroxidase</fullName>
    </submittedName>
</protein>
<dbReference type="KEGG" id="surl:BI350_03320"/>
<dbReference type="EMBL" id="CP017560">
    <property type="protein sequence ID" value="AOV06718.1"/>
    <property type="molecule type" value="Genomic_DNA"/>
</dbReference>
<keyword evidence="1" id="KW-0575">Peroxidase</keyword>
<dbReference type="Proteomes" id="UP000185746">
    <property type="component" value="Chromosome"/>
</dbReference>
<evidence type="ECO:0000313" key="1">
    <source>
        <dbReference type="EMBL" id="AOV06718.1"/>
    </source>
</evidence>
<dbReference type="AlphaFoldDB" id="A0A1D8JDD6"/>
<dbReference type="Gene3D" id="6.10.80.10">
    <property type="entry name" value="Hexameric tyrosine-coordinated heme protein (HTHP)"/>
    <property type="match status" value="1"/>
</dbReference>
<dbReference type="Pfam" id="PF11534">
    <property type="entry name" value="HTHP"/>
    <property type="match status" value="1"/>
</dbReference>
<gene>
    <name evidence="1" type="ORF">BI350_03320</name>
</gene>